<dbReference type="AlphaFoldDB" id="A0A9W8A8V0"/>
<sequence length="383" mass="41469">MTLENSVRPLPLTTVAGDRTDAGSDSGDGDDATGGCGQASKRKARGNPPTARQPRRFCAAQRVPFAALGWAHYRSAPGNTTTYGTLLAVDQRGDIWAFDWDHNSYKLVARTGVTATVIGRTAPDNVRYVIGLANRSLKVYKPGGMSQCTRVNTHSAPPHSISLHPTLPLCLSASPEDIVVWDTDTWCKLHVLPAHPSKILQAGYSPCGRHIVACFSTDTIVLWDAETFAKVWKVKAPPRNPHHATDADRAALYEADASAVAPRLATFAVDDRGTMMIAGGRTMSLWVWDLQVQCLTQEFTTPVLGDGVAQLDFIRGTQIVLVVTMAGRVYLLNIDDARFVHVGFTFAIDRTPVAGPPAVTLGQPSAAYLAQIEREEAELIRTK</sequence>
<evidence type="ECO:0000256" key="2">
    <source>
        <dbReference type="ARBA" id="ARBA00022737"/>
    </source>
</evidence>
<accession>A0A9W8A8V0</accession>
<protein>
    <submittedName>
        <fullName evidence="4">Uncharacterized protein</fullName>
    </submittedName>
</protein>
<gene>
    <name evidence="4" type="ORF">IWQ60_004194</name>
</gene>
<dbReference type="InterPro" id="IPR015943">
    <property type="entry name" value="WD40/YVTN_repeat-like_dom_sf"/>
</dbReference>
<feature type="region of interest" description="Disordered" evidence="3">
    <location>
        <begin position="1"/>
        <end position="55"/>
    </location>
</feature>
<dbReference type="PANTHER" id="PTHR19853:SF1">
    <property type="entry name" value="TBC1 DOMAIN FAMILY MEMBER 31"/>
    <property type="match status" value="1"/>
</dbReference>
<organism evidence="4 5">
    <name type="scientific">Tieghemiomyces parasiticus</name>
    <dbReference type="NCBI Taxonomy" id="78921"/>
    <lineage>
        <taxon>Eukaryota</taxon>
        <taxon>Fungi</taxon>
        <taxon>Fungi incertae sedis</taxon>
        <taxon>Zoopagomycota</taxon>
        <taxon>Kickxellomycotina</taxon>
        <taxon>Dimargaritomycetes</taxon>
        <taxon>Dimargaritales</taxon>
        <taxon>Dimargaritaceae</taxon>
        <taxon>Tieghemiomyces</taxon>
    </lineage>
</organism>
<dbReference type="EMBL" id="JANBPT010000196">
    <property type="protein sequence ID" value="KAJ1925987.1"/>
    <property type="molecule type" value="Genomic_DNA"/>
</dbReference>
<dbReference type="OrthoDB" id="5578278at2759"/>
<evidence type="ECO:0000256" key="3">
    <source>
        <dbReference type="SAM" id="MobiDB-lite"/>
    </source>
</evidence>
<dbReference type="InterPro" id="IPR051570">
    <property type="entry name" value="TBC1_cilium_biogenesis"/>
</dbReference>
<dbReference type="Gene3D" id="2.130.10.10">
    <property type="entry name" value="YVTN repeat-like/Quinoprotein amine dehydrogenase"/>
    <property type="match status" value="1"/>
</dbReference>
<evidence type="ECO:0000256" key="1">
    <source>
        <dbReference type="ARBA" id="ARBA00022574"/>
    </source>
</evidence>
<name>A0A9W8A8V0_9FUNG</name>
<evidence type="ECO:0000313" key="4">
    <source>
        <dbReference type="EMBL" id="KAJ1925987.1"/>
    </source>
</evidence>
<dbReference type="PANTHER" id="PTHR19853">
    <property type="entry name" value="WD REPEAT CONTAINING PROTEIN 3 WDR3"/>
    <property type="match status" value="1"/>
</dbReference>
<dbReference type="Proteomes" id="UP001150569">
    <property type="component" value="Unassembled WGS sequence"/>
</dbReference>
<keyword evidence="1" id="KW-0853">WD repeat</keyword>
<keyword evidence="2" id="KW-0677">Repeat</keyword>
<reference evidence="4" key="1">
    <citation type="submission" date="2022-07" db="EMBL/GenBank/DDBJ databases">
        <title>Phylogenomic reconstructions and comparative analyses of Kickxellomycotina fungi.</title>
        <authorList>
            <person name="Reynolds N.K."/>
            <person name="Stajich J.E."/>
            <person name="Barry K."/>
            <person name="Grigoriev I.V."/>
            <person name="Crous P."/>
            <person name="Smith M.E."/>
        </authorList>
    </citation>
    <scope>NUCLEOTIDE SEQUENCE</scope>
    <source>
        <strain evidence="4">RSA 861</strain>
    </source>
</reference>
<dbReference type="GO" id="GO:0060271">
    <property type="term" value="P:cilium assembly"/>
    <property type="evidence" value="ECO:0007669"/>
    <property type="project" value="TreeGrafter"/>
</dbReference>
<dbReference type="InterPro" id="IPR036322">
    <property type="entry name" value="WD40_repeat_dom_sf"/>
</dbReference>
<dbReference type="SUPFAM" id="SSF50978">
    <property type="entry name" value="WD40 repeat-like"/>
    <property type="match status" value="1"/>
</dbReference>
<dbReference type="SMART" id="SM00320">
    <property type="entry name" value="WD40"/>
    <property type="match status" value="3"/>
</dbReference>
<dbReference type="GO" id="GO:0036064">
    <property type="term" value="C:ciliary basal body"/>
    <property type="evidence" value="ECO:0007669"/>
    <property type="project" value="TreeGrafter"/>
</dbReference>
<proteinExistence type="predicted"/>
<comment type="caution">
    <text evidence="4">The sequence shown here is derived from an EMBL/GenBank/DDBJ whole genome shotgun (WGS) entry which is preliminary data.</text>
</comment>
<keyword evidence="5" id="KW-1185">Reference proteome</keyword>
<evidence type="ECO:0000313" key="5">
    <source>
        <dbReference type="Proteomes" id="UP001150569"/>
    </source>
</evidence>
<dbReference type="InterPro" id="IPR001680">
    <property type="entry name" value="WD40_rpt"/>
</dbReference>